<evidence type="ECO:0000313" key="4">
    <source>
        <dbReference type="Proteomes" id="UP000595610"/>
    </source>
</evidence>
<dbReference type="KEGG" id="pgis:I6I06_24580"/>
<evidence type="ECO:0000259" key="2">
    <source>
        <dbReference type="Pfam" id="PF12200"/>
    </source>
</evidence>
<gene>
    <name evidence="3" type="ORF">I6I06_24580</name>
</gene>
<feature type="region of interest" description="Disordered" evidence="1">
    <location>
        <begin position="15"/>
        <end position="56"/>
    </location>
</feature>
<accession>A0A7T4N658</accession>
<dbReference type="SUPFAM" id="SSF158634">
    <property type="entry name" value="RPA2825-like"/>
    <property type="match status" value="1"/>
</dbReference>
<dbReference type="InterPro" id="IPR022016">
    <property type="entry name" value="DUF3597"/>
</dbReference>
<keyword evidence="4" id="KW-1185">Reference proteome</keyword>
<organism evidence="3 4">
    <name type="scientific">Paraburkholderia ginsengisoli</name>
    <dbReference type="NCBI Taxonomy" id="311231"/>
    <lineage>
        <taxon>Bacteria</taxon>
        <taxon>Pseudomonadati</taxon>
        <taxon>Pseudomonadota</taxon>
        <taxon>Betaproteobacteria</taxon>
        <taxon>Burkholderiales</taxon>
        <taxon>Burkholderiaceae</taxon>
        <taxon>Paraburkholderia</taxon>
    </lineage>
</organism>
<protein>
    <submittedName>
        <fullName evidence="3">DUF3597 domain-containing protein</fullName>
    </submittedName>
</protein>
<dbReference type="Proteomes" id="UP000595610">
    <property type="component" value="Chromosome 2"/>
</dbReference>
<dbReference type="Pfam" id="PF12200">
    <property type="entry name" value="DUF3597"/>
    <property type="match status" value="1"/>
</dbReference>
<feature type="compositionally biased region" description="Low complexity" evidence="1">
    <location>
        <begin position="17"/>
        <end position="56"/>
    </location>
</feature>
<evidence type="ECO:0000313" key="3">
    <source>
        <dbReference type="EMBL" id="QQC65965.1"/>
    </source>
</evidence>
<dbReference type="AlphaFoldDB" id="A0A7T4N658"/>
<dbReference type="EMBL" id="CP066076">
    <property type="protein sequence ID" value="QQC65965.1"/>
    <property type="molecule type" value="Genomic_DNA"/>
</dbReference>
<proteinExistence type="predicted"/>
<name>A0A7T4N658_9BURK</name>
<sequence length="143" mass="14833">MSFFGTILSKIFPSDHPANQQAQAAPAAGARAPAAATPTSGAASAPAAPTQTPASAPPVVDVEAVLSGLAANHGEPLNWQTSIVDLLKLVGLDSSLDSRKELARELHYSGDTNDSAQMNVWLHREVMKQLEANGGKVPANLKN</sequence>
<reference evidence="3 4" key="1">
    <citation type="submission" date="2020-12" db="EMBL/GenBank/DDBJ databases">
        <title>FDA dAtabase for Regulatory Grade micrObial Sequences (FDA-ARGOS): Supporting development and validation of Infectious Disease Dx tests.</title>
        <authorList>
            <person name="Nelson B."/>
            <person name="Plummer A."/>
            <person name="Tallon L."/>
            <person name="Sadzewicz L."/>
            <person name="Zhao X."/>
            <person name="Boylan J."/>
            <person name="Ott S."/>
            <person name="Bowen H."/>
            <person name="Vavikolanu K."/>
            <person name="Mehta A."/>
            <person name="Aluvathingal J."/>
            <person name="Nadendla S."/>
            <person name="Myers T."/>
            <person name="Yan Y."/>
            <person name="Sichtig H."/>
        </authorList>
    </citation>
    <scope>NUCLEOTIDE SEQUENCE [LARGE SCALE GENOMIC DNA]</scope>
    <source>
        <strain evidence="3 4">FDAARGOS_1049</strain>
    </source>
</reference>
<evidence type="ECO:0000256" key="1">
    <source>
        <dbReference type="SAM" id="MobiDB-lite"/>
    </source>
</evidence>
<dbReference type="RefSeq" id="WP_042324950.1">
    <property type="nucleotide sequence ID" value="NZ_CP066076.1"/>
</dbReference>
<feature type="domain" description="DUF3597" evidence="2">
    <location>
        <begin position="4"/>
        <end position="138"/>
    </location>
</feature>